<evidence type="ECO:0000313" key="1">
    <source>
        <dbReference type="EMBL" id="SOQ55116.1"/>
    </source>
</evidence>
<accession>A0A2H1WQ59</accession>
<organism evidence="1">
    <name type="scientific">Spodoptera frugiperda</name>
    <name type="common">Fall armyworm</name>
    <dbReference type="NCBI Taxonomy" id="7108"/>
    <lineage>
        <taxon>Eukaryota</taxon>
        <taxon>Metazoa</taxon>
        <taxon>Ecdysozoa</taxon>
        <taxon>Arthropoda</taxon>
        <taxon>Hexapoda</taxon>
        <taxon>Insecta</taxon>
        <taxon>Pterygota</taxon>
        <taxon>Neoptera</taxon>
        <taxon>Endopterygota</taxon>
        <taxon>Lepidoptera</taxon>
        <taxon>Glossata</taxon>
        <taxon>Ditrysia</taxon>
        <taxon>Noctuoidea</taxon>
        <taxon>Noctuidae</taxon>
        <taxon>Amphipyrinae</taxon>
        <taxon>Spodoptera</taxon>
    </lineage>
</organism>
<dbReference type="PANTHER" id="PTHR47481:SF31">
    <property type="entry name" value="OS01G0873500 PROTEIN"/>
    <property type="match status" value="1"/>
</dbReference>
<dbReference type="AlphaFoldDB" id="A0A2H1WQ59"/>
<reference evidence="1" key="1">
    <citation type="submission" date="2016-07" db="EMBL/GenBank/DDBJ databases">
        <authorList>
            <person name="Bretaudeau A."/>
        </authorList>
    </citation>
    <scope>NUCLEOTIDE SEQUENCE</scope>
    <source>
        <strain evidence="1">Rice</strain>
        <tissue evidence="1">Whole body</tissue>
    </source>
</reference>
<dbReference type="EMBL" id="ODYU01010175">
    <property type="protein sequence ID" value="SOQ55116.1"/>
    <property type="molecule type" value="Genomic_DNA"/>
</dbReference>
<proteinExistence type="predicted"/>
<name>A0A2H1WQ59_SPOFR</name>
<gene>
    <name evidence="1" type="ORF">SFRICE_016825</name>
</gene>
<protein>
    <submittedName>
        <fullName evidence="1">SFRICE_016825</fullName>
    </submittedName>
</protein>
<dbReference type="Pfam" id="PF14223">
    <property type="entry name" value="Retrotran_gag_2"/>
    <property type="match status" value="1"/>
</dbReference>
<sequence>MTSNYLVNVPKLKGRENYGEWVFAAENFLVLEDMLHCIKTIPGKILETADDTKTKAKLIMTIDSALYVHIKDVNTTLQLWNKLKTLFDDSGFTRRISLLRNLISIRQENCVSMQSYVTQLVETGQKLSGTGFNISDEWIGCLMLAGLSEKFMPMIMAIEHSGIKITTDAIRTKLMDMETDVSANVRRRSNYTTQSLSPLSGLKHPLEE</sequence>
<dbReference type="PANTHER" id="PTHR47481">
    <property type="match status" value="1"/>
</dbReference>